<evidence type="ECO:0000259" key="9">
    <source>
        <dbReference type="PROSITE" id="PS50211"/>
    </source>
</evidence>
<dbReference type="Gene3D" id="1.20.58.900">
    <property type="match status" value="3"/>
</dbReference>
<feature type="region of interest" description="Disordered" evidence="7">
    <location>
        <begin position="845"/>
        <end position="874"/>
    </location>
</feature>
<dbReference type="Pfam" id="PF02141">
    <property type="entry name" value="DENN"/>
    <property type="match status" value="1"/>
</dbReference>
<feature type="domain" description="RUN" evidence="10">
    <location>
        <begin position="1146"/>
        <end position="1370"/>
    </location>
</feature>
<evidence type="ECO:0000259" key="10">
    <source>
        <dbReference type="PROSITE" id="PS50826"/>
    </source>
</evidence>
<dbReference type="PROSITE" id="PS50826">
    <property type="entry name" value="RUN"/>
    <property type="match status" value="2"/>
</dbReference>
<dbReference type="SMART" id="SM00593">
    <property type="entry name" value="RUN"/>
    <property type="match status" value="2"/>
</dbReference>
<dbReference type="Gene3D" id="3.30.450.200">
    <property type="match status" value="1"/>
</dbReference>
<dbReference type="GO" id="GO:0005085">
    <property type="term" value="F:guanyl-nucleotide exchange factor activity"/>
    <property type="evidence" value="ECO:0007669"/>
    <property type="project" value="UniProtKB-KW"/>
</dbReference>
<dbReference type="InterPro" id="IPR005113">
    <property type="entry name" value="uDENN_dom"/>
</dbReference>
<dbReference type="SUPFAM" id="SSF49723">
    <property type="entry name" value="Lipase/lipooxygenase domain (PLAT/LH2 domain)"/>
    <property type="match status" value="1"/>
</dbReference>
<dbReference type="SUPFAM" id="SSF140741">
    <property type="entry name" value="RUN domain-like"/>
    <property type="match status" value="2"/>
</dbReference>
<feature type="domain" description="UDENN" evidence="9">
    <location>
        <begin position="41"/>
        <end position="551"/>
    </location>
</feature>
<evidence type="ECO:0000259" key="8">
    <source>
        <dbReference type="PROSITE" id="PS50095"/>
    </source>
</evidence>
<dbReference type="SMART" id="SM00799">
    <property type="entry name" value="DENN"/>
    <property type="match status" value="1"/>
</dbReference>
<comment type="subcellular location">
    <subcellularLocation>
        <location evidence="1">Membrane</location>
    </subcellularLocation>
</comment>
<evidence type="ECO:0000256" key="6">
    <source>
        <dbReference type="PROSITE-ProRule" id="PRU00152"/>
    </source>
</evidence>
<evidence type="ECO:0000256" key="4">
    <source>
        <dbReference type="ARBA" id="ARBA00022737"/>
    </source>
</evidence>
<dbReference type="PROSITE" id="PS50211">
    <property type="entry name" value="DENN"/>
    <property type="match status" value="1"/>
</dbReference>
<keyword evidence="3" id="KW-0344">Guanine-nucleotide releasing factor</keyword>
<dbReference type="EMBL" id="LR784453">
    <property type="protein sequence ID" value="CAB3237349.1"/>
    <property type="molecule type" value="mRNA"/>
</dbReference>
<dbReference type="SMART" id="SM00800">
    <property type="entry name" value="uDENN"/>
    <property type="match status" value="1"/>
</dbReference>
<keyword evidence="4" id="KW-0677">Repeat</keyword>
<dbReference type="InterPro" id="IPR036392">
    <property type="entry name" value="PLAT/LH2_dom_sf"/>
</dbReference>
<name>A0A6F9DBM3_9ASCI</name>
<protein>
    <submittedName>
        <fullName evidence="11">DENN domain-containing protein 5A-like</fullName>
    </submittedName>
</protein>
<evidence type="ECO:0000256" key="1">
    <source>
        <dbReference type="ARBA" id="ARBA00004370"/>
    </source>
</evidence>
<feature type="domain" description="PLAT" evidence="8">
    <location>
        <begin position="974"/>
        <end position="1083"/>
    </location>
</feature>
<dbReference type="GO" id="GO:0016020">
    <property type="term" value="C:membrane"/>
    <property type="evidence" value="ECO:0007669"/>
    <property type="project" value="UniProtKB-SubCell"/>
</dbReference>
<evidence type="ECO:0000313" key="11">
    <source>
        <dbReference type="EMBL" id="CAB3237349.1"/>
    </source>
</evidence>
<feature type="compositionally biased region" description="Polar residues" evidence="7">
    <location>
        <begin position="859"/>
        <end position="874"/>
    </location>
</feature>
<feature type="compositionally biased region" description="Polar residues" evidence="7">
    <location>
        <begin position="1195"/>
        <end position="1218"/>
    </location>
</feature>
<feature type="compositionally biased region" description="Basic and acidic residues" evidence="7">
    <location>
        <begin position="1246"/>
        <end position="1257"/>
    </location>
</feature>
<comment type="caution">
    <text evidence="6">Lacks conserved residue(s) required for the propagation of feature annotation.</text>
</comment>
<sequence length="1377" mass="155670">MVVHQPEIQNLSKEMNRFIDYFFTCGLSEDEKPTLYRHFEDPVSPETHREKRLNSSVLTHFPTNLPDNPWNSAELWKLCTPGGLTIEIGDLPPRGPHFHSFIITREDATRSYGHALTFFEPCVNPTLEKEITDLMFLEKPEGKKIFVEKCIGLITQLGWVRTCEKVLTTLYRMFVSEAALPSTSGTTLPMESYIYNLLYEVPLLTPGCSLKIACFGHDDPLIVQQPDSSELPLLDINLTEVVHLVGGAKNLMTLVTSVLLEHQILLVSKDSQRMMTVAEGITSLLFPFQWQHTNVTVLPYELATHFFDAPVPYIIGVLIKGNEKKLIRQAIEVNQCYVDLDKFIVESPEEQPTFPNQPEIVCKIKHFLEEYQEWHETTNEANEGLSNKANSPTLDNNNSPTAADQMETSNLKANETLSRVANIAQKAGVIDCVDDLDSLHANVGGSVSRASTVHKVQDGVLREQYFNIKVRETVAASFLSVFAQYDKFIIQPTQDENGTWNFSVDTQDNFDKTSFLSDQPESNLRFLCSFLDTQMFASLVDNAIIAHQAQGNEQDVKDNLLRLFDDRIEQAKLPPDVRSPTSADLATAPTRSFSVSSASYYDFHDVKPLIKKSQSAVKKRLTHIEIVSVPPHIVHGQVSSTDTGINIMNMPGTLPSLQSSLLESEGIGTKKRHLRRRDESRVAFRQPSQKWRKIQQARSKLLRQPSMSEYSPEVIAQTNWKFVEKLLKDVKLKTKKILVGKMGQEAIELGHGELCLSDLEENTWIASLCDLLEKVWSHGLLTNHKKGKSALWSHLIQYNMQEEEKHIKKHSLQHLSGSSPSLLNDVTDESNFDRNSSYYSLPRSFQRKRNSDASHRHQIQTSRRASELSLITSSQSIPPPNYDLLTSIRCICSMRDVQTEVGRSRAWIRLALEQKQLNCYLRQLLNDRKLLNVMYKRYSLLQCDDQCEQFLIHLLSLNAADFTCFTNSFPKTVIEYQVWIMPGRQLSGPSQTTANIYMKIGGEQCNTELIAVPKNCLEFTFKHQNLGVMTTLLVGHDNSGMFPKWLLDSVVARNLFTGQTYVLPCFRWLGRNVDDNSIERLLLAEIVPHGENVTNSISRMAAKRSFSTATVPELQERVGQAVNDIYKYFHHPSRELSQTKLAGPPAMYTKLLYTLVMALEGVFTHGMKSSTRLFSRRRFFAWDVVMETVLSLQGNGNGEVTETTDNKLSATLPPSGSTVAAGGDWFLGNRDPPSKPTSQRKSRKSSQRDSRRDRDDAIVSQSSLERESAALSRMCDVATRISGGDASGQTQPQQQQQRLGKDDMFYLLMLVGIKEQNLTLWLRKTSEVAKGCQHIYEDSAFLCDTSAVAFLSQVLGMLWKFDTPLDKHLLRGFNFGP</sequence>
<dbReference type="InterPro" id="IPR047278">
    <property type="entry name" value="DEN5A/B"/>
</dbReference>
<dbReference type="Pfam" id="PF03455">
    <property type="entry name" value="dDENN"/>
    <property type="match status" value="1"/>
</dbReference>
<accession>A0A6F9DBM3</accession>
<organism evidence="11">
    <name type="scientific">Phallusia mammillata</name>
    <dbReference type="NCBI Taxonomy" id="59560"/>
    <lineage>
        <taxon>Eukaryota</taxon>
        <taxon>Metazoa</taxon>
        <taxon>Chordata</taxon>
        <taxon>Tunicata</taxon>
        <taxon>Ascidiacea</taxon>
        <taxon>Phlebobranchia</taxon>
        <taxon>Ascidiidae</taxon>
        <taxon>Phallusia</taxon>
    </lineage>
</organism>
<dbReference type="InterPro" id="IPR043153">
    <property type="entry name" value="DENN_C"/>
</dbReference>
<gene>
    <name evidence="11" type="primary">Dennd5a</name>
</gene>
<dbReference type="InterPro" id="IPR004012">
    <property type="entry name" value="Run_dom"/>
</dbReference>
<feature type="compositionally biased region" description="Polar residues" evidence="7">
    <location>
        <begin position="379"/>
        <end position="406"/>
    </location>
</feature>
<evidence type="ECO:0000256" key="7">
    <source>
        <dbReference type="SAM" id="MobiDB-lite"/>
    </source>
</evidence>
<reference evidence="11" key="1">
    <citation type="submission" date="2020-04" db="EMBL/GenBank/DDBJ databases">
        <authorList>
            <person name="Neveu A P."/>
        </authorList>
    </citation>
    <scope>NUCLEOTIDE SEQUENCE</scope>
    <source>
        <tissue evidence="11">Whole embryo</tissue>
    </source>
</reference>
<evidence type="ECO:0000256" key="5">
    <source>
        <dbReference type="ARBA" id="ARBA00023136"/>
    </source>
</evidence>
<dbReference type="PROSITE" id="PS50095">
    <property type="entry name" value="PLAT"/>
    <property type="match status" value="1"/>
</dbReference>
<evidence type="ECO:0000256" key="2">
    <source>
        <dbReference type="ARBA" id="ARBA00006664"/>
    </source>
</evidence>
<feature type="region of interest" description="Disordered" evidence="7">
    <location>
        <begin position="1195"/>
        <end position="1265"/>
    </location>
</feature>
<dbReference type="InterPro" id="IPR037213">
    <property type="entry name" value="Run_dom_sf"/>
</dbReference>
<dbReference type="GO" id="GO:0031267">
    <property type="term" value="F:small GTPase binding"/>
    <property type="evidence" value="ECO:0007669"/>
    <property type="project" value="InterPro"/>
</dbReference>
<dbReference type="SMART" id="SM00801">
    <property type="entry name" value="dDENN"/>
    <property type="match status" value="1"/>
</dbReference>
<keyword evidence="5" id="KW-0472">Membrane</keyword>
<dbReference type="Gene3D" id="3.40.50.11500">
    <property type="match status" value="1"/>
</dbReference>
<dbReference type="InterPro" id="IPR005112">
    <property type="entry name" value="dDENN_dom"/>
</dbReference>
<dbReference type="PANTHER" id="PTHR46070">
    <property type="entry name" value="PINSTRIPE, ISOFORM A"/>
    <property type="match status" value="1"/>
</dbReference>
<dbReference type="Gene3D" id="2.60.60.20">
    <property type="entry name" value="PLAT/LH2 domain"/>
    <property type="match status" value="1"/>
</dbReference>
<dbReference type="Pfam" id="PF02759">
    <property type="entry name" value="RUN"/>
    <property type="match status" value="2"/>
</dbReference>
<dbReference type="InterPro" id="IPR037516">
    <property type="entry name" value="Tripartite_DENN"/>
</dbReference>
<dbReference type="InterPro" id="IPR001024">
    <property type="entry name" value="PLAT/LH2_dom"/>
</dbReference>
<feature type="domain" description="RUN" evidence="10">
    <location>
        <begin position="759"/>
        <end position="969"/>
    </location>
</feature>
<dbReference type="PANTHER" id="PTHR46070:SF1">
    <property type="entry name" value="PINSTRIPE, ISOFORM A"/>
    <property type="match status" value="1"/>
</dbReference>
<dbReference type="Pfam" id="PF03456">
    <property type="entry name" value="uDENN"/>
    <property type="match status" value="1"/>
</dbReference>
<comment type="similarity">
    <text evidence="2">Belongs to the RAB6IP1 family.</text>
</comment>
<dbReference type="InterPro" id="IPR001194">
    <property type="entry name" value="cDENN_dom"/>
</dbReference>
<proteinExistence type="evidence at transcript level"/>
<feature type="region of interest" description="Disordered" evidence="7">
    <location>
        <begin position="378"/>
        <end position="406"/>
    </location>
</feature>
<dbReference type="Pfam" id="PF01477">
    <property type="entry name" value="PLAT"/>
    <property type="match status" value="1"/>
</dbReference>
<evidence type="ECO:0000256" key="3">
    <source>
        <dbReference type="ARBA" id="ARBA00022658"/>
    </source>
</evidence>